<dbReference type="SUPFAM" id="SSF48452">
    <property type="entry name" value="TPR-like"/>
    <property type="match status" value="2"/>
</dbReference>
<dbReference type="Pfam" id="PF13176">
    <property type="entry name" value="TPR_7"/>
    <property type="match status" value="1"/>
</dbReference>
<protein>
    <submittedName>
        <fullName evidence="4">Tetratricopeptide repeat protein</fullName>
    </submittedName>
</protein>
<dbReference type="Proteomes" id="UP001142610">
    <property type="component" value="Unassembled WGS sequence"/>
</dbReference>
<dbReference type="Pfam" id="PF14559">
    <property type="entry name" value="TPR_19"/>
    <property type="match status" value="1"/>
</dbReference>
<evidence type="ECO:0000313" key="4">
    <source>
        <dbReference type="EMBL" id="MCQ8185103.1"/>
    </source>
</evidence>
<dbReference type="InterPro" id="IPR051012">
    <property type="entry name" value="CellSynth/LPSAsmb/PSIAsmb"/>
</dbReference>
<feature type="repeat" description="TPR" evidence="3">
    <location>
        <begin position="538"/>
        <end position="571"/>
    </location>
</feature>
<dbReference type="Pfam" id="PF13432">
    <property type="entry name" value="TPR_16"/>
    <property type="match status" value="1"/>
</dbReference>
<proteinExistence type="predicted"/>
<reference evidence="4" key="1">
    <citation type="submission" date="2022-07" db="EMBL/GenBank/DDBJ databases">
        <title>Parvularcula maris sp. nov., an algicidal bacterium isolated from seawater.</title>
        <authorList>
            <person name="Li F."/>
        </authorList>
    </citation>
    <scope>NUCLEOTIDE SEQUENCE</scope>
    <source>
        <strain evidence="4">BGMRC 0090</strain>
    </source>
</reference>
<evidence type="ECO:0000256" key="1">
    <source>
        <dbReference type="ARBA" id="ARBA00022737"/>
    </source>
</evidence>
<dbReference type="PANTHER" id="PTHR45586">
    <property type="entry name" value="TPR REPEAT-CONTAINING PROTEIN PA4667"/>
    <property type="match status" value="1"/>
</dbReference>
<dbReference type="InterPro" id="IPR019734">
    <property type="entry name" value="TPR_rpt"/>
</dbReference>
<dbReference type="EMBL" id="JANIBC010000003">
    <property type="protein sequence ID" value="MCQ8185103.1"/>
    <property type="molecule type" value="Genomic_DNA"/>
</dbReference>
<evidence type="ECO:0000256" key="3">
    <source>
        <dbReference type="PROSITE-ProRule" id="PRU00339"/>
    </source>
</evidence>
<keyword evidence="1" id="KW-0677">Repeat</keyword>
<evidence type="ECO:0000256" key="2">
    <source>
        <dbReference type="ARBA" id="ARBA00022803"/>
    </source>
</evidence>
<dbReference type="PROSITE" id="PS50005">
    <property type="entry name" value="TPR"/>
    <property type="match status" value="1"/>
</dbReference>
<dbReference type="RefSeq" id="WP_256618964.1">
    <property type="nucleotide sequence ID" value="NZ_JANIBC010000003.1"/>
</dbReference>
<sequence>MQQQDIFASRETIIVARTGPWHGSLMTAPFRAALLTALALLTACASTGPQPVDDEARSESVFGAYLRGRYAAQAFDIPRAGRAFEEVSRRTDAPQGASTAFGYALASGDIEEAERQARLIVARRGDNPPDDPSIQSDLPALTLAAAAMKRGDEEEAAAILSGPMQSGLGRSLASLLRSAAVYGSGNLSMASEVLAQQPEGTFRGLIPLHAALLYQLEGDAESSEAAFQQALNAPRAEIAALGLARLYEDEGRPEDAEPIYRTLLQDSGLYARAGRMGLARIGRIEGVDGTFLRRARGAPPVARDAKGLFALGLEGYAWLGFDQAISIGNGDPRAEQLRRISLVIPLGLANLARHVDPSRDAADYLASIIFGVYDTPEASIEAARQVPPESWLYTYALLEVADAEADAGDMAAAADVLRRAIQAEGPDPQWALQLHLTLSEDERYEEADFYAGEAIKAAESLGVPEGALWRYYFSRGAVRVEAGWWPEGRDDLEKALAMAPDEPLILNYLGYSYVERGEQLERAFAMIERALAIDPQNGAIVDSLGWAHFQQGRYDEAVPLLEQAVGLEPADAVITDHLGDAYYAIGKRREARYEWRRVLELEDADDALKASVRAKLDGDFSDAPVLAELAAR</sequence>
<organism evidence="4 5">
    <name type="scientific">Parvularcula maris</name>
    <dbReference type="NCBI Taxonomy" id="2965077"/>
    <lineage>
        <taxon>Bacteria</taxon>
        <taxon>Pseudomonadati</taxon>
        <taxon>Pseudomonadota</taxon>
        <taxon>Alphaproteobacteria</taxon>
        <taxon>Parvularculales</taxon>
        <taxon>Parvularculaceae</taxon>
        <taxon>Parvularcula</taxon>
    </lineage>
</organism>
<dbReference type="SMART" id="SM00028">
    <property type="entry name" value="TPR"/>
    <property type="match status" value="5"/>
</dbReference>
<name>A0A9X2RJU8_9PROT</name>
<dbReference type="AlphaFoldDB" id="A0A9X2RJU8"/>
<keyword evidence="2 3" id="KW-0802">TPR repeat</keyword>
<dbReference type="PANTHER" id="PTHR45586:SF1">
    <property type="entry name" value="LIPOPOLYSACCHARIDE ASSEMBLY PROTEIN B"/>
    <property type="match status" value="1"/>
</dbReference>
<comment type="caution">
    <text evidence="4">The sequence shown here is derived from an EMBL/GenBank/DDBJ whole genome shotgun (WGS) entry which is preliminary data.</text>
</comment>
<gene>
    <name evidence="4" type="ORF">NOG11_06830</name>
</gene>
<accession>A0A9X2RJU8</accession>
<dbReference type="InterPro" id="IPR011990">
    <property type="entry name" value="TPR-like_helical_dom_sf"/>
</dbReference>
<keyword evidence="5" id="KW-1185">Reference proteome</keyword>
<dbReference type="Gene3D" id="1.25.40.10">
    <property type="entry name" value="Tetratricopeptide repeat domain"/>
    <property type="match status" value="3"/>
</dbReference>
<evidence type="ECO:0000313" key="5">
    <source>
        <dbReference type="Proteomes" id="UP001142610"/>
    </source>
</evidence>